<dbReference type="KEGG" id="amic:Ami3637_07345"/>
<keyword evidence="3" id="KW-1185">Reference proteome</keyword>
<dbReference type="InterPro" id="IPR029044">
    <property type="entry name" value="Nucleotide-diphossugar_trans"/>
</dbReference>
<gene>
    <name evidence="2" type="ORF">Ami3637_07345</name>
</gene>
<sequence length="307" mass="34600">MKEPVLVIMAAGMGSRYGGLKQMDPVGSGGELIIDFSLYDAYLAGFKEVICVIKKEIEEDFKKIMEGRAAKHLNIRYAFQSLDDLPQGYQIPEGRVKPWGTCHAVLSCRDMIDGPFAVINADDYYGPGAFQSIYDFLAHTQDDSKYRYCMIGYQVENTLTENGTVARGVCQTSGDGFLNEIIERTKIKWMEDGSIGFTEDEEKTWNNIPKGTPVSMNFWGFNRSMIDEMAARFPKFLDKALIENPMKGEYFLPLAVDDLIKEGAATVKVLKSADKWYGVTYKEDKEMVVDALQALKDKGLYPEKIWA</sequence>
<dbReference type="AlphaFoldDB" id="A0A6P1MEI6"/>
<dbReference type="SUPFAM" id="SSF53448">
    <property type="entry name" value="Nucleotide-diphospho-sugar transferases"/>
    <property type="match status" value="1"/>
</dbReference>
<dbReference type="Gene3D" id="3.90.550.10">
    <property type="entry name" value="Spore Coat Polysaccharide Biosynthesis Protein SpsA, Chain A"/>
    <property type="match status" value="1"/>
</dbReference>
<name>A0A6P1MEI6_9FIRM</name>
<dbReference type="GO" id="GO:0016740">
    <property type="term" value="F:transferase activity"/>
    <property type="evidence" value="ECO:0007669"/>
    <property type="project" value="UniProtKB-KW"/>
</dbReference>
<dbReference type="Proteomes" id="UP000463883">
    <property type="component" value="Chromosome"/>
</dbReference>
<dbReference type="EMBL" id="CP047591">
    <property type="protein sequence ID" value="QHI72241.1"/>
    <property type="molecule type" value="Genomic_DNA"/>
</dbReference>
<dbReference type="RefSeq" id="WP_162362010.1">
    <property type="nucleotide sequence ID" value="NZ_CP047591.1"/>
</dbReference>
<evidence type="ECO:0000313" key="2">
    <source>
        <dbReference type="EMBL" id="QHI72241.1"/>
    </source>
</evidence>
<protein>
    <submittedName>
        <fullName evidence="2">Nucleotidyltransferase</fullName>
    </submittedName>
</protein>
<evidence type="ECO:0000313" key="3">
    <source>
        <dbReference type="Proteomes" id="UP000463883"/>
    </source>
</evidence>
<proteinExistence type="predicted"/>
<accession>A0A6P1MEI6</accession>
<feature type="domain" description="Nucleotidyl transferase" evidence="1">
    <location>
        <begin position="7"/>
        <end position="168"/>
    </location>
</feature>
<dbReference type="InterPro" id="IPR005835">
    <property type="entry name" value="NTP_transferase_dom"/>
</dbReference>
<reference evidence="2 3" key="1">
    <citation type="submission" date="2020-01" db="EMBL/GenBank/DDBJ databases">
        <title>Genomic analysis of Aminipila sp. CBA3637.</title>
        <authorList>
            <person name="Kim Y.B."/>
            <person name="Roh S.W."/>
        </authorList>
    </citation>
    <scope>NUCLEOTIDE SEQUENCE [LARGE SCALE GENOMIC DNA]</scope>
    <source>
        <strain evidence="2 3">CBA3637</strain>
    </source>
</reference>
<keyword evidence="2" id="KW-0808">Transferase</keyword>
<dbReference type="Pfam" id="PF00483">
    <property type="entry name" value="NTP_transferase"/>
    <property type="match status" value="1"/>
</dbReference>
<organism evidence="2 3">
    <name type="scientific">Aminipila terrae</name>
    <dbReference type="NCBI Taxonomy" id="2697030"/>
    <lineage>
        <taxon>Bacteria</taxon>
        <taxon>Bacillati</taxon>
        <taxon>Bacillota</taxon>
        <taxon>Clostridia</taxon>
        <taxon>Peptostreptococcales</taxon>
        <taxon>Anaerovoracaceae</taxon>
        <taxon>Aminipila</taxon>
    </lineage>
</organism>
<evidence type="ECO:0000259" key="1">
    <source>
        <dbReference type="Pfam" id="PF00483"/>
    </source>
</evidence>